<keyword evidence="3" id="KW-0456">Lyase</keyword>
<reference evidence="3 4" key="1">
    <citation type="submission" date="2020-08" db="EMBL/GenBank/DDBJ databases">
        <title>Genomic Encyclopedia of Type Strains, Phase IV (KMG-IV): sequencing the most valuable type-strain genomes for metagenomic binning, comparative biology and taxonomic classification.</title>
        <authorList>
            <person name="Goeker M."/>
        </authorList>
    </citation>
    <scope>NUCLEOTIDE SEQUENCE [LARGE SCALE GENOMIC DNA]</scope>
    <source>
        <strain evidence="3 4">DSM 26189</strain>
    </source>
</reference>
<dbReference type="PROSITE" id="PS51819">
    <property type="entry name" value="VOC"/>
    <property type="match status" value="2"/>
</dbReference>
<evidence type="ECO:0000313" key="4">
    <source>
        <dbReference type="Proteomes" id="UP000571950"/>
    </source>
</evidence>
<comment type="caution">
    <text evidence="3">The sequence shown here is derived from an EMBL/GenBank/DDBJ whole genome shotgun (WGS) entry which is preliminary data.</text>
</comment>
<keyword evidence="3" id="KW-0560">Oxidoreductase</keyword>
<sequence length="310" mass="34456">MRLKGLHHVCFKVRDLDGLEVFAADFGLITAERSADRLVMRTSGGDECAYVAIRGEEDAFLGLAFEAEDRAALDEAAARPGAGPVKALDLPGGGEGVALTDPDGNQVLLVHGMSRRAAGEPYPELLLNTPFEKRRLGRNQHARDRGPARLWRLGHAGLFVKDFAQVTAWYAENLGLIGSDIYHIPGQPQARIVGFFRLDRGEEHVDHHILAFMQDARGGCHHISFEAQDFEAQQRTHRYLGARAYQSIWGVGRHPHGSHVFDVWRAPDGARFETFSDTDLFRASDGTNVHDISTVVMDEWSDDTPERYFA</sequence>
<evidence type="ECO:0000313" key="3">
    <source>
        <dbReference type="EMBL" id="MBB3924427.1"/>
    </source>
</evidence>
<feature type="domain" description="VOC" evidence="2">
    <location>
        <begin position="5"/>
        <end position="112"/>
    </location>
</feature>
<dbReference type="GO" id="GO:0004493">
    <property type="term" value="F:methylmalonyl-CoA epimerase activity"/>
    <property type="evidence" value="ECO:0007669"/>
    <property type="project" value="TreeGrafter"/>
</dbReference>
<dbReference type="EMBL" id="JACIDT010000001">
    <property type="protein sequence ID" value="MBB3924427.1"/>
    <property type="molecule type" value="Genomic_DNA"/>
</dbReference>
<proteinExistence type="predicted"/>
<dbReference type="InterPro" id="IPR004360">
    <property type="entry name" value="Glyas_Fos-R_dOase_dom"/>
</dbReference>
<dbReference type="InterPro" id="IPR051785">
    <property type="entry name" value="MMCE/EMCE_epimerase"/>
</dbReference>
<dbReference type="SUPFAM" id="SSF54593">
    <property type="entry name" value="Glyoxalase/Bleomycin resistance protein/Dihydroxybiphenyl dioxygenase"/>
    <property type="match status" value="1"/>
</dbReference>
<dbReference type="GO" id="GO:0046872">
    <property type="term" value="F:metal ion binding"/>
    <property type="evidence" value="ECO:0007669"/>
    <property type="project" value="UniProtKB-KW"/>
</dbReference>
<accession>A0A7W6BJ03</accession>
<dbReference type="Gene3D" id="3.10.180.10">
    <property type="entry name" value="2,3-Dihydroxybiphenyl 1,2-Dioxygenase, domain 1"/>
    <property type="match status" value="2"/>
</dbReference>
<dbReference type="InterPro" id="IPR029068">
    <property type="entry name" value="Glyas_Bleomycin-R_OHBP_Dase"/>
</dbReference>
<feature type="domain" description="VOC" evidence="2">
    <location>
        <begin position="152"/>
        <end position="277"/>
    </location>
</feature>
<dbReference type="PANTHER" id="PTHR43048">
    <property type="entry name" value="METHYLMALONYL-COA EPIMERASE"/>
    <property type="match status" value="1"/>
</dbReference>
<dbReference type="GO" id="GO:0051213">
    <property type="term" value="F:dioxygenase activity"/>
    <property type="evidence" value="ECO:0007669"/>
    <property type="project" value="UniProtKB-KW"/>
</dbReference>
<dbReference type="GO" id="GO:0016829">
    <property type="term" value="F:lyase activity"/>
    <property type="evidence" value="ECO:0007669"/>
    <property type="project" value="UniProtKB-KW"/>
</dbReference>
<dbReference type="AlphaFoldDB" id="A0A7W6BJ03"/>
<evidence type="ECO:0000259" key="2">
    <source>
        <dbReference type="PROSITE" id="PS51819"/>
    </source>
</evidence>
<dbReference type="GO" id="GO:0046491">
    <property type="term" value="P:L-methylmalonyl-CoA metabolic process"/>
    <property type="evidence" value="ECO:0007669"/>
    <property type="project" value="TreeGrafter"/>
</dbReference>
<keyword evidence="4" id="KW-1185">Reference proteome</keyword>
<keyword evidence="1" id="KW-0479">Metal-binding</keyword>
<dbReference type="PANTHER" id="PTHR43048:SF3">
    <property type="entry name" value="METHYLMALONYL-COA EPIMERASE, MITOCHONDRIAL"/>
    <property type="match status" value="1"/>
</dbReference>
<dbReference type="Pfam" id="PF00903">
    <property type="entry name" value="Glyoxalase"/>
    <property type="match status" value="1"/>
</dbReference>
<dbReference type="InterPro" id="IPR037523">
    <property type="entry name" value="VOC_core"/>
</dbReference>
<keyword evidence="3" id="KW-0223">Dioxygenase</keyword>
<protein>
    <submittedName>
        <fullName evidence="3">Catechol 2,3-dioxygenase-like lactoylglutathione lyase family enzyme</fullName>
    </submittedName>
</protein>
<organism evidence="3 4">
    <name type="scientific">Sphingobium jiangsuense</name>
    <dbReference type="NCBI Taxonomy" id="870476"/>
    <lineage>
        <taxon>Bacteria</taxon>
        <taxon>Pseudomonadati</taxon>
        <taxon>Pseudomonadota</taxon>
        <taxon>Alphaproteobacteria</taxon>
        <taxon>Sphingomonadales</taxon>
        <taxon>Sphingomonadaceae</taxon>
        <taxon>Sphingobium</taxon>
    </lineage>
</organism>
<gene>
    <name evidence="3" type="ORF">GGR43_000121</name>
</gene>
<evidence type="ECO:0000256" key="1">
    <source>
        <dbReference type="ARBA" id="ARBA00022723"/>
    </source>
</evidence>
<dbReference type="Proteomes" id="UP000571950">
    <property type="component" value="Unassembled WGS sequence"/>
</dbReference>
<name>A0A7W6BJ03_9SPHN</name>
<dbReference type="RefSeq" id="WP_188070008.1">
    <property type="nucleotide sequence ID" value="NZ_BSPS01000110.1"/>
</dbReference>